<evidence type="ECO:0000256" key="3">
    <source>
        <dbReference type="ARBA" id="ARBA00022490"/>
    </source>
</evidence>
<dbReference type="InterPro" id="IPR046886">
    <property type="entry name" value="RsmE_MTase_dom"/>
</dbReference>
<keyword evidence="7 10" id="KW-0949">S-adenosyl-L-methionine</keyword>
<gene>
    <name evidence="12" type="ORF">TRIP_E300121</name>
</gene>
<comment type="similarity">
    <text evidence="2 10">Belongs to the RNA methyltransferase RsmE family.</text>
</comment>
<feature type="domain" description="Ribosomal RNA small subunit methyltransferase E methyltransferase" evidence="11">
    <location>
        <begin position="74"/>
        <end position="261"/>
    </location>
</feature>
<evidence type="ECO:0000256" key="10">
    <source>
        <dbReference type="PIRNR" id="PIRNR015601"/>
    </source>
</evidence>
<evidence type="ECO:0000256" key="4">
    <source>
        <dbReference type="ARBA" id="ARBA00022552"/>
    </source>
</evidence>
<dbReference type="AlphaFoldDB" id="A0A652ZXR4"/>
<dbReference type="PIRSF" id="PIRSF015601">
    <property type="entry name" value="MTase_slr0722"/>
    <property type="match status" value="1"/>
</dbReference>
<proteinExistence type="inferred from homology"/>
<evidence type="ECO:0000256" key="5">
    <source>
        <dbReference type="ARBA" id="ARBA00022603"/>
    </source>
</evidence>
<comment type="subcellular location">
    <subcellularLocation>
        <location evidence="1 10">Cytoplasm</location>
    </subcellularLocation>
</comment>
<accession>A0A652ZXR4</accession>
<evidence type="ECO:0000256" key="7">
    <source>
        <dbReference type="ARBA" id="ARBA00022691"/>
    </source>
</evidence>
<evidence type="ECO:0000256" key="8">
    <source>
        <dbReference type="ARBA" id="ARBA00025699"/>
    </source>
</evidence>
<dbReference type="Pfam" id="PF04452">
    <property type="entry name" value="Methyltrans_RNA"/>
    <property type="match status" value="1"/>
</dbReference>
<comment type="catalytic activity">
    <reaction evidence="9 10">
        <text>uridine(1498) in 16S rRNA + S-adenosyl-L-methionine = N(3)-methyluridine(1498) in 16S rRNA + S-adenosyl-L-homocysteine + H(+)</text>
        <dbReference type="Rhea" id="RHEA:42920"/>
        <dbReference type="Rhea" id="RHEA-COMP:10283"/>
        <dbReference type="Rhea" id="RHEA-COMP:10284"/>
        <dbReference type="ChEBI" id="CHEBI:15378"/>
        <dbReference type="ChEBI" id="CHEBI:57856"/>
        <dbReference type="ChEBI" id="CHEBI:59789"/>
        <dbReference type="ChEBI" id="CHEBI:65315"/>
        <dbReference type="ChEBI" id="CHEBI:74502"/>
        <dbReference type="EC" id="2.1.1.193"/>
    </reaction>
</comment>
<evidence type="ECO:0000313" key="12">
    <source>
        <dbReference type="EMBL" id="VBB40594.1"/>
    </source>
</evidence>
<keyword evidence="6 10" id="KW-0808">Transferase</keyword>
<dbReference type="PANTHER" id="PTHR30027">
    <property type="entry name" value="RIBOSOMAL RNA SMALL SUBUNIT METHYLTRANSFERASE E"/>
    <property type="match status" value="1"/>
</dbReference>
<evidence type="ECO:0000259" key="11">
    <source>
        <dbReference type="Pfam" id="PF04452"/>
    </source>
</evidence>
<reference evidence="12" key="1">
    <citation type="submission" date="2018-07" db="EMBL/GenBank/DDBJ databases">
        <authorList>
            <consortium name="Genoscope - CEA"/>
            <person name="William W."/>
        </authorList>
    </citation>
    <scope>NUCLEOTIDE SEQUENCE</scope>
    <source>
        <strain evidence="12">IK1</strain>
    </source>
</reference>
<dbReference type="GO" id="GO:0070475">
    <property type="term" value="P:rRNA base methylation"/>
    <property type="evidence" value="ECO:0007669"/>
    <property type="project" value="TreeGrafter"/>
</dbReference>
<evidence type="ECO:0000256" key="1">
    <source>
        <dbReference type="ARBA" id="ARBA00004496"/>
    </source>
</evidence>
<keyword evidence="3 10" id="KW-0963">Cytoplasm</keyword>
<organism evidence="12">
    <name type="scientific">uncultured Spirochaetota bacterium</name>
    <dbReference type="NCBI Taxonomy" id="460511"/>
    <lineage>
        <taxon>Bacteria</taxon>
        <taxon>Pseudomonadati</taxon>
        <taxon>Spirochaetota</taxon>
        <taxon>environmental samples</taxon>
    </lineage>
</organism>
<keyword evidence="5 10" id="KW-0489">Methyltransferase</keyword>
<keyword evidence="4 10" id="KW-0698">rRNA processing</keyword>
<dbReference type="InterPro" id="IPR029028">
    <property type="entry name" value="Alpha/beta_knot_MTases"/>
</dbReference>
<comment type="function">
    <text evidence="8 10">Specifically methylates the N3 position of the uracil ring of uridine 1498 (m3U1498) in 16S rRNA. Acts on the fully assembled 30S ribosomal subunit.</text>
</comment>
<dbReference type="EC" id="2.1.1.193" evidence="10"/>
<sequence>MNILYLKEEELGIPLYRSDARYGHITRVLRKKQGEIIAAGCSDGSLGSASIEKLSHESILLSYRPESEAPSLYPVNILIGFPRPIQAGRILKDLTSLGLRRIWFTLSELGEKSYAESSFFRTRDFESHLIEGAMQSGNPRLPQVECFWSLPRACDALDAAQRVAASLDSDAATGARTTPRDFVSEIPAEEPDRLVFHPGEKLPKLADFPRLRTPLWLAVGSERGWTEAELELLRSRGFLVCSLGRRILKTETAALAAASIVLSRIGLL</sequence>
<dbReference type="PANTHER" id="PTHR30027:SF3">
    <property type="entry name" value="16S RRNA (URACIL(1498)-N(3))-METHYLTRANSFERASE"/>
    <property type="match status" value="1"/>
</dbReference>
<dbReference type="GO" id="GO:0005737">
    <property type="term" value="C:cytoplasm"/>
    <property type="evidence" value="ECO:0007669"/>
    <property type="project" value="UniProtKB-SubCell"/>
</dbReference>
<evidence type="ECO:0000256" key="9">
    <source>
        <dbReference type="ARBA" id="ARBA00047944"/>
    </source>
</evidence>
<dbReference type="CDD" id="cd18084">
    <property type="entry name" value="RsmE-like"/>
    <property type="match status" value="1"/>
</dbReference>
<name>A0A652ZXR4_9SPIR</name>
<dbReference type="InterPro" id="IPR029026">
    <property type="entry name" value="tRNA_m1G_MTases_N"/>
</dbReference>
<dbReference type="SUPFAM" id="SSF75217">
    <property type="entry name" value="alpha/beta knot"/>
    <property type="match status" value="1"/>
</dbReference>
<dbReference type="NCBIfam" id="TIGR00046">
    <property type="entry name" value="RsmE family RNA methyltransferase"/>
    <property type="match status" value="1"/>
</dbReference>
<protein>
    <recommendedName>
        <fullName evidence="10">Ribosomal RNA small subunit methyltransferase E</fullName>
        <ecNumber evidence="10">2.1.1.193</ecNumber>
    </recommendedName>
</protein>
<dbReference type="InterPro" id="IPR006700">
    <property type="entry name" value="RsmE"/>
</dbReference>
<dbReference type="GO" id="GO:0070042">
    <property type="term" value="F:rRNA (uridine-N3-)-methyltransferase activity"/>
    <property type="evidence" value="ECO:0007669"/>
    <property type="project" value="TreeGrafter"/>
</dbReference>
<evidence type="ECO:0000256" key="6">
    <source>
        <dbReference type="ARBA" id="ARBA00022679"/>
    </source>
</evidence>
<dbReference type="EMBL" id="UPXP01000024">
    <property type="protein sequence ID" value="VBB40594.1"/>
    <property type="molecule type" value="Genomic_DNA"/>
</dbReference>
<dbReference type="Gene3D" id="3.40.1280.10">
    <property type="match status" value="1"/>
</dbReference>
<evidence type="ECO:0000256" key="2">
    <source>
        <dbReference type="ARBA" id="ARBA00005528"/>
    </source>
</evidence>